<dbReference type="Proteomes" id="UP000028521">
    <property type="component" value="Unassembled WGS sequence"/>
</dbReference>
<gene>
    <name evidence="2" type="ORF">IA57_10990</name>
</gene>
<dbReference type="OrthoDB" id="1440611at2"/>
<dbReference type="eggNOG" id="ENOG50329R5">
    <property type="taxonomic scope" value="Bacteria"/>
</dbReference>
<reference evidence="2 3" key="1">
    <citation type="journal article" date="2014" name="Genome Announc.">
        <title>Draft Genome Sequence of the Algicidal Bacterium Mangrovimonas yunxiaonensis Strain LY01.</title>
        <authorList>
            <person name="Li Y."/>
            <person name="Zhu H."/>
            <person name="Li C."/>
            <person name="Zhang H."/>
            <person name="Chen Z."/>
            <person name="Zheng W."/>
            <person name="Xu H."/>
            <person name="Zheng T."/>
        </authorList>
    </citation>
    <scope>NUCLEOTIDE SEQUENCE [LARGE SCALE GENOMIC DNA]</scope>
    <source>
        <strain evidence="2 3">LY01</strain>
    </source>
</reference>
<dbReference type="EMBL" id="JPFK01000007">
    <property type="protein sequence ID" value="KFB00960.1"/>
    <property type="molecule type" value="Genomic_DNA"/>
</dbReference>
<accession>A0A084TJS4</accession>
<comment type="caution">
    <text evidence="2">The sequence shown here is derived from an EMBL/GenBank/DDBJ whole genome shotgun (WGS) entry which is preliminary data.</text>
</comment>
<evidence type="ECO:0000313" key="3">
    <source>
        <dbReference type="Proteomes" id="UP000028521"/>
    </source>
</evidence>
<feature type="chain" id="PRO_5001782588" description="Superoxide dismutase" evidence="1">
    <location>
        <begin position="23"/>
        <end position="156"/>
    </location>
</feature>
<evidence type="ECO:0000313" key="2">
    <source>
        <dbReference type="EMBL" id="KFB00960.1"/>
    </source>
</evidence>
<keyword evidence="1" id="KW-0732">Signal</keyword>
<keyword evidence="3" id="KW-1185">Reference proteome</keyword>
<dbReference type="PROSITE" id="PS51257">
    <property type="entry name" value="PROKAR_LIPOPROTEIN"/>
    <property type="match status" value="1"/>
</dbReference>
<feature type="signal peptide" evidence="1">
    <location>
        <begin position="1"/>
        <end position="22"/>
    </location>
</feature>
<protein>
    <recommendedName>
        <fullName evidence="4">Superoxide dismutase</fullName>
    </recommendedName>
</protein>
<dbReference type="STRING" id="1197477.IA57_10990"/>
<sequence>MKKLPLLLSIALLSFLGCKDHAKNETTNEHATHATHHDNNALSNSWVKDIQLDNGTKWNANPETNEGVTNMLRLLENNTPTTLEDYHHLAKALNTEKNYIVKECTMKGASHDNLHVWLHPLIDKIGTLEASKTPEEAQPIYKSIKENITAYHTYFK</sequence>
<reference evidence="3" key="2">
    <citation type="submission" date="2014-07" db="EMBL/GenBank/DDBJ databases">
        <title>Genome sequence of Mangrovimonas yunxiaonensis.</title>
        <authorList>
            <person name="Li Y."/>
            <person name="Zheng T."/>
        </authorList>
    </citation>
    <scope>NUCLEOTIDE SEQUENCE [LARGE SCALE GENOMIC DNA]</scope>
    <source>
        <strain evidence="3">LY01</strain>
    </source>
</reference>
<name>A0A084TJS4_9FLAO</name>
<dbReference type="RefSeq" id="WP_036123015.1">
    <property type="nucleotide sequence ID" value="NZ_BMET01000004.1"/>
</dbReference>
<dbReference type="AlphaFoldDB" id="A0A084TJS4"/>
<proteinExistence type="predicted"/>
<organism evidence="2 3">
    <name type="scientific">Mangrovimonas yunxiaonensis</name>
    <dbReference type="NCBI Taxonomy" id="1197477"/>
    <lineage>
        <taxon>Bacteria</taxon>
        <taxon>Pseudomonadati</taxon>
        <taxon>Bacteroidota</taxon>
        <taxon>Flavobacteriia</taxon>
        <taxon>Flavobacteriales</taxon>
        <taxon>Flavobacteriaceae</taxon>
        <taxon>Mangrovimonas</taxon>
    </lineage>
</organism>
<evidence type="ECO:0008006" key="4">
    <source>
        <dbReference type="Google" id="ProtNLM"/>
    </source>
</evidence>
<evidence type="ECO:0000256" key="1">
    <source>
        <dbReference type="SAM" id="SignalP"/>
    </source>
</evidence>